<dbReference type="GO" id="GO:0046653">
    <property type="term" value="P:tetrahydrofolate metabolic process"/>
    <property type="evidence" value="ECO:0007669"/>
    <property type="project" value="InterPro"/>
</dbReference>
<evidence type="ECO:0000313" key="1">
    <source>
        <dbReference type="EMBL" id="RZO22870.1"/>
    </source>
</evidence>
<accession>A0A520MNU0</accession>
<evidence type="ECO:0000313" key="2">
    <source>
        <dbReference type="Proteomes" id="UP000315889"/>
    </source>
</evidence>
<proteinExistence type="predicted"/>
<dbReference type="Gene3D" id="3.30.2270.10">
    <property type="entry name" value="Folate-binding superfamily"/>
    <property type="match status" value="1"/>
</dbReference>
<reference evidence="1 2" key="1">
    <citation type="submission" date="2019-02" db="EMBL/GenBank/DDBJ databases">
        <title>Prokaryotic population dynamics and viral predation in marine succession experiment using metagenomics: the confinement effect.</title>
        <authorList>
            <person name="Haro-Moreno J.M."/>
            <person name="Rodriguez-Valera F."/>
            <person name="Lopez-Perez M."/>
        </authorList>
    </citation>
    <scope>NUCLEOTIDE SEQUENCE [LARGE SCALE GENOMIC DNA]</scope>
    <source>
        <strain evidence="1">MED-G170</strain>
    </source>
</reference>
<dbReference type="Pfam" id="PF04267">
    <property type="entry name" value="SoxD"/>
    <property type="match status" value="1"/>
</dbReference>
<dbReference type="InterPro" id="IPR006279">
    <property type="entry name" value="SoxD"/>
</dbReference>
<comment type="caution">
    <text evidence="1">The sequence shown here is derived from an EMBL/GenBank/DDBJ whole genome shotgun (WGS) entry which is preliminary data.</text>
</comment>
<dbReference type="GO" id="GO:0008115">
    <property type="term" value="F:sarcosine oxidase activity"/>
    <property type="evidence" value="ECO:0007669"/>
    <property type="project" value="InterPro"/>
</dbReference>
<dbReference type="InterPro" id="IPR038561">
    <property type="entry name" value="SoxD_sf"/>
</dbReference>
<dbReference type="NCBIfam" id="TIGR01374">
    <property type="entry name" value="soxD"/>
    <property type="match status" value="1"/>
</dbReference>
<dbReference type="Proteomes" id="UP000315889">
    <property type="component" value="Unassembled WGS sequence"/>
</dbReference>
<dbReference type="EMBL" id="SHBP01000001">
    <property type="protein sequence ID" value="RZO22870.1"/>
    <property type="molecule type" value="Genomic_DNA"/>
</dbReference>
<organism evidence="1 2">
    <name type="scientific">SAR92 clade bacterium</name>
    <dbReference type="NCBI Taxonomy" id="2315479"/>
    <lineage>
        <taxon>Bacteria</taxon>
        <taxon>Pseudomonadati</taxon>
        <taxon>Pseudomonadota</taxon>
        <taxon>Gammaproteobacteria</taxon>
        <taxon>Cellvibrionales</taxon>
        <taxon>Porticoccaceae</taxon>
        <taxon>SAR92 clade</taxon>
    </lineage>
</organism>
<sequence>MLQIYCPHCQELRSEEEFSCGGEAHIARPLAPETLTDEEWGDYLFFRKNPRGIHHEMWYHVTGCRRYFNATRNTVTYEILETYKVGTQPSIVGEGV</sequence>
<dbReference type="AlphaFoldDB" id="A0A520MNU0"/>
<gene>
    <name evidence="1" type="ORF">EVB03_00455</name>
</gene>
<protein>
    <submittedName>
        <fullName evidence="1">Sarcosine oxidase subunit delta family protein</fullName>
    </submittedName>
</protein>
<name>A0A520MNU0_9GAMM</name>